<feature type="domain" description="Core-binding (CB)" evidence="11">
    <location>
        <begin position="1"/>
        <end position="84"/>
    </location>
</feature>
<dbReference type="InterPro" id="IPR002104">
    <property type="entry name" value="Integrase_catalytic"/>
</dbReference>
<dbReference type="InterPro" id="IPR050090">
    <property type="entry name" value="Tyrosine_recombinase_XerCD"/>
</dbReference>
<evidence type="ECO:0000256" key="6">
    <source>
        <dbReference type="ARBA" id="ARBA00023125"/>
    </source>
</evidence>
<dbReference type="Gene3D" id="1.10.443.10">
    <property type="entry name" value="Intergrase catalytic core"/>
    <property type="match status" value="1"/>
</dbReference>
<dbReference type="InterPro" id="IPR044068">
    <property type="entry name" value="CB"/>
</dbReference>
<dbReference type="InterPro" id="IPR004107">
    <property type="entry name" value="Integrase_SAM-like_N"/>
</dbReference>
<evidence type="ECO:0000256" key="2">
    <source>
        <dbReference type="ARBA" id="ARBA00022490"/>
    </source>
</evidence>
<dbReference type="SUPFAM" id="SSF56349">
    <property type="entry name" value="DNA breaking-rejoining enzymes"/>
    <property type="match status" value="1"/>
</dbReference>
<keyword evidence="4 9" id="KW-0159">Chromosome partition</keyword>
<dbReference type="Pfam" id="PF02899">
    <property type="entry name" value="Phage_int_SAM_1"/>
    <property type="match status" value="1"/>
</dbReference>
<feature type="active site" evidence="9">
    <location>
        <position position="146"/>
    </location>
</feature>
<dbReference type="PANTHER" id="PTHR30349">
    <property type="entry name" value="PHAGE INTEGRASE-RELATED"/>
    <property type="match status" value="1"/>
</dbReference>
<evidence type="ECO:0000256" key="3">
    <source>
        <dbReference type="ARBA" id="ARBA00022618"/>
    </source>
</evidence>
<dbReference type="HAMAP" id="MF_01808">
    <property type="entry name" value="Recomb_XerC_XerD"/>
    <property type="match status" value="1"/>
</dbReference>
<name>A0ABT4PGT0_9BACT</name>
<dbReference type="PROSITE" id="PS51900">
    <property type="entry name" value="CB"/>
    <property type="match status" value="1"/>
</dbReference>
<dbReference type="InterPro" id="IPR011010">
    <property type="entry name" value="DNA_brk_join_enz"/>
</dbReference>
<feature type="domain" description="Tyr recombinase" evidence="10">
    <location>
        <begin position="105"/>
        <end position="287"/>
    </location>
</feature>
<evidence type="ECO:0000259" key="11">
    <source>
        <dbReference type="PROSITE" id="PS51900"/>
    </source>
</evidence>
<gene>
    <name evidence="9" type="primary">xerC</name>
    <name evidence="12" type="ORF">O6P32_05970</name>
</gene>
<protein>
    <recommendedName>
        <fullName evidence="9">Tyrosine recombinase XerC</fullName>
    </recommendedName>
</protein>
<dbReference type="InterPro" id="IPR023009">
    <property type="entry name" value="Tyrosine_recombinase_XerC/XerD"/>
</dbReference>
<feature type="active site" evidence="9">
    <location>
        <position position="239"/>
    </location>
</feature>
<keyword evidence="6 9" id="KW-0238">DNA-binding</keyword>
<evidence type="ECO:0000256" key="1">
    <source>
        <dbReference type="ARBA" id="ARBA00004496"/>
    </source>
</evidence>
<dbReference type="Gene3D" id="1.10.150.130">
    <property type="match status" value="1"/>
</dbReference>
<evidence type="ECO:0000256" key="9">
    <source>
        <dbReference type="HAMAP-Rule" id="MF_01808"/>
    </source>
</evidence>
<sequence>MLKESFLEYLELEKNYSDKTVVGYELDLREFEEYLKGVSEDLDLLAVDADLIRGWVVSLMDRGFASTSVNRKLSSLRSFYRYLLKRGYVTADPVAKVQGPKVKKPLPVFVKEADMDRLLDQTDFGSGFEGVRDRLIIEMFYLTGMRRSELVNLRDGDVDFSACVIKVTGKRNKQRLIPFAEQLKEDLLLYLSLRNEICAGVCEAFFVRKDGRMLTPTAVYLLVKRNLAKVVTLKKKSPHVLRHSFATSMLNHDAEIEAVKELLGHENLMATEIYTHTTFEELKKVYEQAHPRA</sequence>
<comment type="subunit">
    <text evidence="9">Forms a cyclic heterotetrameric complex composed of two molecules of XerC and two molecules of XerD.</text>
</comment>
<dbReference type="PANTHER" id="PTHR30349:SF77">
    <property type="entry name" value="TYROSINE RECOMBINASE XERC"/>
    <property type="match status" value="1"/>
</dbReference>
<evidence type="ECO:0000313" key="13">
    <source>
        <dbReference type="Proteomes" id="UP001141933"/>
    </source>
</evidence>
<comment type="function">
    <text evidence="9">Site-specific tyrosine recombinase, which acts by catalyzing the cutting and rejoining of the recombining DNA molecules. The XerC-XerD complex is essential to convert dimers of the bacterial chromosome into monomers to permit their segregation at cell division. It also contributes to the segregational stability of plasmids.</text>
</comment>
<keyword evidence="5 9" id="KW-0229">DNA integration</keyword>
<feature type="active site" evidence="9">
    <location>
        <position position="265"/>
    </location>
</feature>
<keyword evidence="2 9" id="KW-0963">Cytoplasm</keyword>
<evidence type="ECO:0000256" key="4">
    <source>
        <dbReference type="ARBA" id="ARBA00022829"/>
    </source>
</evidence>
<keyword evidence="3 9" id="KW-0132">Cell division</keyword>
<accession>A0ABT4PGT0</accession>
<dbReference type="Proteomes" id="UP001141933">
    <property type="component" value="Unassembled WGS sequence"/>
</dbReference>
<feature type="active site" evidence="9">
    <location>
        <position position="170"/>
    </location>
</feature>
<dbReference type="PROSITE" id="PS51898">
    <property type="entry name" value="TYR_RECOMBINASE"/>
    <property type="match status" value="1"/>
</dbReference>
<evidence type="ECO:0000256" key="8">
    <source>
        <dbReference type="ARBA" id="ARBA00023306"/>
    </source>
</evidence>
<organism evidence="12 13">
    <name type="scientific">Phocaeicola acetigenes</name>
    <dbReference type="NCBI Taxonomy" id="3016083"/>
    <lineage>
        <taxon>Bacteria</taxon>
        <taxon>Pseudomonadati</taxon>
        <taxon>Bacteroidota</taxon>
        <taxon>Bacteroidia</taxon>
        <taxon>Bacteroidales</taxon>
        <taxon>Bacteroidaceae</taxon>
        <taxon>Phocaeicola</taxon>
    </lineage>
</organism>
<dbReference type="EMBL" id="JAPZVM010000003">
    <property type="protein sequence ID" value="MCZ8372255.1"/>
    <property type="molecule type" value="Genomic_DNA"/>
</dbReference>
<keyword evidence="8 9" id="KW-0131">Cell cycle</keyword>
<comment type="caution">
    <text evidence="12">The sequence shown here is derived from an EMBL/GenBank/DDBJ whole genome shotgun (WGS) entry which is preliminary data.</text>
</comment>
<dbReference type="InterPro" id="IPR013762">
    <property type="entry name" value="Integrase-like_cat_sf"/>
</dbReference>
<comment type="subcellular location">
    <subcellularLocation>
        <location evidence="1 9">Cytoplasm</location>
    </subcellularLocation>
</comment>
<proteinExistence type="inferred from homology"/>
<feature type="active site" evidence="9">
    <location>
        <position position="242"/>
    </location>
</feature>
<dbReference type="RefSeq" id="WP_269877423.1">
    <property type="nucleotide sequence ID" value="NZ_JAPZVM010000003.1"/>
</dbReference>
<comment type="similarity">
    <text evidence="9">Belongs to the 'phage' integrase family. XerC subfamily.</text>
</comment>
<dbReference type="InterPro" id="IPR010998">
    <property type="entry name" value="Integrase_recombinase_N"/>
</dbReference>
<evidence type="ECO:0000259" key="10">
    <source>
        <dbReference type="PROSITE" id="PS51898"/>
    </source>
</evidence>
<dbReference type="Pfam" id="PF00589">
    <property type="entry name" value="Phage_integrase"/>
    <property type="match status" value="1"/>
</dbReference>
<evidence type="ECO:0000313" key="12">
    <source>
        <dbReference type="EMBL" id="MCZ8372255.1"/>
    </source>
</evidence>
<evidence type="ECO:0000256" key="5">
    <source>
        <dbReference type="ARBA" id="ARBA00022908"/>
    </source>
</evidence>
<keyword evidence="7 9" id="KW-0233">DNA recombination</keyword>
<feature type="active site" description="O-(3'-phospho-DNA)-tyrosine intermediate" evidence="9">
    <location>
        <position position="274"/>
    </location>
</feature>
<evidence type="ECO:0000256" key="7">
    <source>
        <dbReference type="ARBA" id="ARBA00023172"/>
    </source>
</evidence>
<reference evidence="12" key="1">
    <citation type="submission" date="2022-12" db="EMBL/GenBank/DDBJ databases">
        <title>Phocaeicola acetigenes sp. nov., isolated feces from a healthy human.</title>
        <authorList>
            <person name="Do H."/>
            <person name="Ha Y.B."/>
            <person name="Kim J.-S."/>
            <person name="Suh M.K."/>
            <person name="Kim H.S."/>
            <person name="Lee J.-S."/>
        </authorList>
    </citation>
    <scope>NUCLEOTIDE SEQUENCE</scope>
    <source>
        <strain evidence="12">KGMB11183</strain>
    </source>
</reference>
<keyword evidence="13" id="KW-1185">Reference proteome</keyword>